<dbReference type="SUPFAM" id="SSF52374">
    <property type="entry name" value="Nucleotidylyl transferase"/>
    <property type="match status" value="1"/>
</dbReference>
<feature type="domain" description="Cytidyltransferase-like" evidence="10">
    <location>
        <begin position="10"/>
        <end position="141"/>
    </location>
</feature>
<dbReference type="CDD" id="cd02163">
    <property type="entry name" value="PPAT"/>
    <property type="match status" value="1"/>
</dbReference>
<dbReference type="RefSeq" id="WP_090018772.1">
    <property type="nucleotide sequence ID" value="NZ_FNCE01000002.1"/>
</dbReference>
<dbReference type="NCBIfam" id="TIGR01510">
    <property type="entry name" value="coaD_prev_kdtB"/>
    <property type="match status" value="1"/>
</dbReference>
<keyword evidence="2 9" id="KW-0808">Transferase</keyword>
<accession>A0A1G7NDY0</accession>
<gene>
    <name evidence="9" type="primary">coaD</name>
    <name evidence="11" type="ORF">SAMN05216241_102126</name>
</gene>
<proteinExistence type="inferred from homology"/>
<evidence type="ECO:0000256" key="7">
    <source>
        <dbReference type="ARBA" id="ARBA00022993"/>
    </source>
</evidence>
<keyword evidence="1 9" id="KW-0963">Cytoplasm</keyword>
<evidence type="ECO:0000256" key="1">
    <source>
        <dbReference type="ARBA" id="ARBA00022490"/>
    </source>
</evidence>
<dbReference type="EMBL" id="FNCE01000002">
    <property type="protein sequence ID" value="SDF72117.1"/>
    <property type="molecule type" value="Genomic_DNA"/>
</dbReference>
<evidence type="ECO:0000259" key="10">
    <source>
        <dbReference type="Pfam" id="PF01467"/>
    </source>
</evidence>
<dbReference type="GO" id="GO:0015937">
    <property type="term" value="P:coenzyme A biosynthetic process"/>
    <property type="evidence" value="ECO:0007669"/>
    <property type="project" value="UniProtKB-UniRule"/>
</dbReference>
<evidence type="ECO:0000256" key="8">
    <source>
        <dbReference type="ARBA" id="ARBA00029346"/>
    </source>
</evidence>
<dbReference type="GO" id="GO:0005737">
    <property type="term" value="C:cytoplasm"/>
    <property type="evidence" value="ECO:0007669"/>
    <property type="project" value="UniProtKB-SubCell"/>
</dbReference>
<feature type="binding site" evidence="9">
    <location>
        <position position="82"/>
    </location>
    <ligand>
        <name>substrate</name>
    </ligand>
</feature>
<reference evidence="11 12" key="1">
    <citation type="submission" date="2016-10" db="EMBL/GenBank/DDBJ databases">
        <authorList>
            <person name="de Groot N.N."/>
        </authorList>
    </citation>
    <scope>NUCLEOTIDE SEQUENCE [LARGE SCALE GENOMIC DNA]</scope>
    <source>
        <strain evidence="11 12">DSM 25584</strain>
    </source>
</reference>
<feature type="binding site" evidence="9">
    <location>
        <position position="46"/>
    </location>
    <ligand>
        <name>substrate</name>
    </ligand>
</feature>
<comment type="catalytic activity">
    <reaction evidence="8 9">
        <text>(R)-4'-phosphopantetheine + ATP + H(+) = 3'-dephospho-CoA + diphosphate</text>
        <dbReference type="Rhea" id="RHEA:19801"/>
        <dbReference type="ChEBI" id="CHEBI:15378"/>
        <dbReference type="ChEBI" id="CHEBI:30616"/>
        <dbReference type="ChEBI" id="CHEBI:33019"/>
        <dbReference type="ChEBI" id="CHEBI:57328"/>
        <dbReference type="ChEBI" id="CHEBI:61723"/>
        <dbReference type="EC" id="2.7.7.3"/>
    </reaction>
</comment>
<dbReference type="EC" id="2.7.7.3" evidence="9"/>
<dbReference type="Gene3D" id="3.40.50.620">
    <property type="entry name" value="HUPs"/>
    <property type="match status" value="1"/>
</dbReference>
<name>A0A1G7NDY0_9PROT</name>
<evidence type="ECO:0000313" key="12">
    <source>
        <dbReference type="Proteomes" id="UP000199415"/>
    </source>
</evidence>
<dbReference type="InterPro" id="IPR004821">
    <property type="entry name" value="Cyt_trans-like"/>
</dbReference>
<protein>
    <recommendedName>
        <fullName evidence="9">Phosphopantetheine adenylyltransferase</fullName>
        <ecNumber evidence="9">2.7.7.3</ecNumber>
    </recommendedName>
    <alternativeName>
        <fullName evidence="9">Dephospho-CoA pyrophosphorylase</fullName>
    </alternativeName>
    <alternativeName>
        <fullName evidence="9">Pantetheine-phosphate adenylyltransferase</fullName>
        <shortName evidence="9">PPAT</shortName>
    </alternativeName>
</protein>
<comment type="subunit">
    <text evidence="9">Homohexamer.</text>
</comment>
<comment type="function">
    <text evidence="9">Reversibly transfers an adenylyl group from ATP to 4'-phosphopantetheine, yielding dephospho-CoA (dPCoA) and pyrophosphate.</text>
</comment>
<feature type="binding site" evidence="9">
    <location>
        <position position="107"/>
    </location>
    <ligand>
        <name>ATP</name>
        <dbReference type="ChEBI" id="CHEBI:30616"/>
    </ligand>
</feature>
<keyword evidence="5 9" id="KW-0067">ATP-binding</keyword>
<evidence type="ECO:0000256" key="4">
    <source>
        <dbReference type="ARBA" id="ARBA00022741"/>
    </source>
</evidence>
<dbReference type="GO" id="GO:0004595">
    <property type="term" value="F:pantetheine-phosphate adenylyltransferase activity"/>
    <property type="evidence" value="ECO:0007669"/>
    <property type="project" value="UniProtKB-UniRule"/>
</dbReference>
<comment type="subcellular location">
    <subcellularLocation>
        <location evidence="9">Cytoplasm</location>
    </subcellularLocation>
</comment>
<comment type="similarity">
    <text evidence="9">Belongs to the bacterial CoaD family.</text>
</comment>
<evidence type="ECO:0000256" key="6">
    <source>
        <dbReference type="ARBA" id="ARBA00022842"/>
    </source>
</evidence>
<dbReference type="STRING" id="1082479.SAMN05216241_102126"/>
<dbReference type="PANTHER" id="PTHR21342:SF1">
    <property type="entry name" value="PHOSPHOPANTETHEINE ADENYLYLTRANSFERASE"/>
    <property type="match status" value="1"/>
</dbReference>
<evidence type="ECO:0000313" key="11">
    <source>
        <dbReference type="EMBL" id="SDF72117.1"/>
    </source>
</evidence>
<keyword evidence="6 9" id="KW-0460">Magnesium</keyword>
<feature type="binding site" evidence="9">
    <location>
        <position position="22"/>
    </location>
    <ligand>
        <name>ATP</name>
        <dbReference type="ChEBI" id="CHEBI:30616"/>
    </ligand>
</feature>
<keyword evidence="7 9" id="KW-0173">Coenzyme A biosynthesis</keyword>
<sequence length="182" mass="20143">MTRNAPLVGVYPGTFDPITHGHTDIIHRATKVVDRMVVGVAENAGKSPLFSVQERVELVQQELDSLNTNGAEVEVRAFDNLLIHFVHEMGASVILRGLRAVSDFEYEFQMACMNTRMDPNVETVFLTASERQQFISARFVKEIAALQGDISSFVSPNVARAVTDRFRNSTAPGDFAGRTARD</sequence>
<dbReference type="OrthoDB" id="9806661at2"/>
<dbReference type="NCBIfam" id="TIGR00125">
    <property type="entry name" value="cyt_tran_rel"/>
    <property type="match status" value="1"/>
</dbReference>
<feature type="binding site" evidence="9">
    <location>
        <begin position="97"/>
        <end position="99"/>
    </location>
    <ligand>
        <name>ATP</name>
        <dbReference type="ChEBI" id="CHEBI:30616"/>
    </ligand>
</feature>
<evidence type="ECO:0000256" key="5">
    <source>
        <dbReference type="ARBA" id="ARBA00022840"/>
    </source>
</evidence>
<dbReference type="PRINTS" id="PR01020">
    <property type="entry name" value="LPSBIOSNTHSS"/>
</dbReference>
<dbReference type="GO" id="GO:0005524">
    <property type="term" value="F:ATP binding"/>
    <property type="evidence" value="ECO:0007669"/>
    <property type="project" value="UniProtKB-KW"/>
</dbReference>
<keyword evidence="4 9" id="KW-0547">Nucleotide-binding</keyword>
<dbReference type="InterPro" id="IPR014729">
    <property type="entry name" value="Rossmann-like_a/b/a_fold"/>
</dbReference>
<keyword evidence="12" id="KW-1185">Reference proteome</keyword>
<dbReference type="Proteomes" id="UP000199415">
    <property type="component" value="Unassembled WGS sequence"/>
</dbReference>
<dbReference type="Pfam" id="PF01467">
    <property type="entry name" value="CTP_transf_like"/>
    <property type="match status" value="1"/>
</dbReference>
<feature type="binding site" evidence="9">
    <location>
        <position position="96"/>
    </location>
    <ligand>
        <name>substrate</name>
    </ligand>
</feature>
<organism evidence="11 12">
    <name type="scientific">Limimonas halophila</name>
    <dbReference type="NCBI Taxonomy" id="1082479"/>
    <lineage>
        <taxon>Bacteria</taxon>
        <taxon>Pseudomonadati</taxon>
        <taxon>Pseudomonadota</taxon>
        <taxon>Alphaproteobacteria</taxon>
        <taxon>Rhodospirillales</taxon>
        <taxon>Rhodovibrionaceae</taxon>
        <taxon>Limimonas</taxon>
    </lineage>
</organism>
<keyword evidence="3 9" id="KW-0548">Nucleotidyltransferase</keyword>
<feature type="binding site" evidence="9">
    <location>
        <begin position="14"/>
        <end position="15"/>
    </location>
    <ligand>
        <name>ATP</name>
        <dbReference type="ChEBI" id="CHEBI:30616"/>
    </ligand>
</feature>
<feature type="site" description="Transition state stabilizer" evidence="9">
    <location>
        <position position="22"/>
    </location>
</feature>
<dbReference type="UniPathway" id="UPA00241">
    <property type="reaction ID" value="UER00355"/>
</dbReference>
<feature type="binding site" evidence="9">
    <location>
        <position position="14"/>
    </location>
    <ligand>
        <name>substrate</name>
    </ligand>
</feature>
<evidence type="ECO:0000256" key="2">
    <source>
        <dbReference type="ARBA" id="ARBA00022679"/>
    </source>
</evidence>
<comment type="cofactor">
    <cofactor evidence="9">
        <name>Mg(2+)</name>
        <dbReference type="ChEBI" id="CHEBI:18420"/>
    </cofactor>
</comment>
<dbReference type="InterPro" id="IPR001980">
    <property type="entry name" value="PPAT"/>
</dbReference>
<dbReference type="HAMAP" id="MF_00151">
    <property type="entry name" value="PPAT_bact"/>
    <property type="match status" value="1"/>
</dbReference>
<evidence type="ECO:0000256" key="3">
    <source>
        <dbReference type="ARBA" id="ARBA00022695"/>
    </source>
</evidence>
<dbReference type="PANTHER" id="PTHR21342">
    <property type="entry name" value="PHOSPHOPANTETHEINE ADENYLYLTRANSFERASE"/>
    <property type="match status" value="1"/>
</dbReference>
<comment type="pathway">
    <text evidence="9">Cofactor biosynthesis; coenzyme A biosynthesis; CoA from (R)-pantothenate: step 4/5.</text>
</comment>
<dbReference type="AlphaFoldDB" id="A0A1G7NDY0"/>
<feature type="binding site" evidence="9">
    <location>
        <begin position="132"/>
        <end position="138"/>
    </location>
    <ligand>
        <name>ATP</name>
        <dbReference type="ChEBI" id="CHEBI:30616"/>
    </ligand>
</feature>
<evidence type="ECO:0000256" key="9">
    <source>
        <dbReference type="HAMAP-Rule" id="MF_00151"/>
    </source>
</evidence>